<protein>
    <recommendedName>
        <fullName evidence="6">HTH cro/C1-type domain-containing protein</fullName>
    </recommendedName>
</protein>
<evidence type="ECO:0000256" key="1">
    <source>
        <dbReference type="ARBA" id="ARBA00009802"/>
    </source>
</evidence>
<evidence type="ECO:0000259" key="6">
    <source>
        <dbReference type="PROSITE" id="PS50943"/>
    </source>
</evidence>
<dbReference type="Pfam" id="PF08523">
    <property type="entry name" value="MBF1"/>
    <property type="match status" value="1"/>
</dbReference>
<comment type="similarity">
    <text evidence="1">Belongs to the MBF1 family.</text>
</comment>
<dbReference type="PANTHER" id="PTHR10245:SF15">
    <property type="entry name" value="ENDOTHELIAL DIFFERENTIATION-RELATED FACTOR 1"/>
    <property type="match status" value="1"/>
</dbReference>
<feature type="compositionally biased region" description="Basic and acidic residues" evidence="5">
    <location>
        <begin position="59"/>
        <end position="72"/>
    </location>
</feature>
<evidence type="ECO:0000256" key="5">
    <source>
        <dbReference type="SAM" id="MobiDB-lite"/>
    </source>
</evidence>
<keyword evidence="4" id="KW-0804">Transcription</keyword>
<dbReference type="InterPro" id="IPR001387">
    <property type="entry name" value="Cro/C1-type_HTH"/>
</dbReference>
<dbReference type="GO" id="GO:0003677">
    <property type="term" value="F:DNA binding"/>
    <property type="evidence" value="ECO:0007669"/>
    <property type="project" value="UniProtKB-KW"/>
</dbReference>
<feature type="region of interest" description="Disordered" evidence="5">
    <location>
        <begin position="16"/>
        <end position="72"/>
    </location>
</feature>
<evidence type="ECO:0000256" key="2">
    <source>
        <dbReference type="ARBA" id="ARBA00023015"/>
    </source>
</evidence>
<dbReference type="PROSITE" id="PS50943">
    <property type="entry name" value="HTH_CROC1"/>
    <property type="match status" value="1"/>
</dbReference>
<keyword evidence="3" id="KW-0238">DNA-binding</keyword>
<evidence type="ECO:0000256" key="4">
    <source>
        <dbReference type="ARBA" id="ARBA00023163"/>
    </source>
</evidence>
<evidence type="ECO:0000313" key="7">
    <source>
        <dbReference type="EMBL" id="CAD7700311.1"/>
    </source>
</evidence>
<dbReference type="PANTHER" id="PTHR10245">
    <property type="entry name" value="ENDOTHELIAL DIFFERENTIATION-RELATED FACTOR 1 MULTIPROTEIN BRIDGING FACTOR 1"/>
    <property type="match status" value="1"/>
</dbReference>
<dbReference type="Proteomes" id="UP000708148">
    <property type="component" value="Unassembled WGS sequence"/>
</dbReference>
<keyword evidence="2" id="KW-0805">Transcription regulation</keyword>
<dbReference type="SUPFAM" id="SSF47413">
    <property type="entry name" value="lambda repressor-like DNA-binding domains"/>
    <property type="match status" value="1"/>
</dbReference>
<organism evidence="7 8">
    <name type="scientific">Ostreobium quekettii</name>
    <dbReference type="NCBI Taxonomy" id="121088"/>
    <lineage>
        <taxon>Eukaryota</taxon>
        <taxon>Viridiplantae</taxon>
        <taxon>Chlorophyta</taxon>
        <taxon>core chlorophytes</taxon>
        <taxon>Ulvophyceae</taxon>
        <taxon>TCBD clade</taxon>
        <taxon>Bryopsidales</taxon>
        <taxon>Ostreobineae</taxon>
        <taxon>Ostreobiaceae</taxon>
        <taxon>Ostreobium</taxon>
    </lineage>
</organism>
<evidence type="ECO:0000256" key="3">
    <source>
        <dbReference type="ARBA" id="ARBA00023125"/>
    </source>
</evidence>
<dbReference type="CDD" id="cd00093">
    <property type="entry name" value="HTH_XRE"/>
    <property type="match status" value="1"/>
</dbReference>
<dbReference type="GO" id="GO:0005634">
    <property type="term" value="C:nucleus"/>
    <property type="evidence" value="ECO:0007669"/>
    <property type="project" value="TreeGrafter"/>
</dbReference>
<evidence type="ECO:0000313" key="8">
    <source>
        <dbReference type="Proteomes" id="UP000708148"/>
    </source>
</evidence>
<dbReference type="EMBL" id="CAJHUC010001220">
    <property type="protein sequence ID" value="CAD7700311.1"/>
    <property type="molecule type" value="Genomic_DNA"/>
</dbReference>
<reference evidence="7" key="1">
    <citation type="submission" date="2020-12" db="EMBL/GenBank/DDBJ databases">
        <authorList>
            <person name="Iha C."/>
        </authorList>
    </citation>
    <scope>NUCLEOTIDE SEQUENCE</scope>
</reference>
<gene>
    <name evidence="7" type="ORF">OSTQU699_LOCUS5670</name>
</gene>
<keyword evidence="8" id="KW-1185">Reference proteome</keyword>
<comment type="caution">
    <text evidence="7">The sequence shown here is derived from an EMBL/GenBank/DDBJ whole genome shotgun (WGS) entry which is preliminary data.</text>
</comment>
<dbReference type="InterPro" id="IPR010982">
    <property type="entry name" value="Lambda_DNA-bd_dom_sf"/>
</dbReference>
<sequence length="147" mass="16169">MNLQGQDWDTVVIRKKTPKGAEAKSSAAINQARRTGGPIDTVKKYNAGTNKGTGSGAGKDARKLDEESEELHHDRVNLELKKKIQQARMAKKMTQSQLAQAINEKPNVIQEYESGRAIPNPQVLSKLSRILGVPLSNKQRVAKRSAK</sequence>
<dbReference type="AlphaFoldDB" id="A0A8S1J9P7"/>
<accession>A0A8S1J9P7</accession>
<dbReference type="Gene3D" id="1.10.260.40">
    <property type="entry name" value="lambda repressor-like DNA-binding domains"/>
    <property type="match status" value="1"/>
</dbReference>
<dbReference type="Pfam" id="PF01381">
    <property type="entry name" value="HTH_3"/>
    <property type="match status" value="1"/>
</dbReference>
<name>A0A8S1J9P7_9CHLO</name>
<dbReference type="OrthoDB" id="10253401at2759"/>
<dbReference type="InterPro" id="IPR013729">
    <property type="entry name" value="MBF1_N"/>
</dbReference>
<proteinExistence type="inferred from homology"/>
<feature type="domain" description="HTH cro/C1-type" evidence="6">
    <location>
        <begin position="84"/>
        <end position="138"/>
    </location>
</feature>
<dbReference type="FunFam" id="1.10.260.40:FF:000018">
    <property type="entry name" value="Multiprotein bridging factor 1"/>
    <property type="match status" value="1"/>
</dbReference>
<dbReference type="SMART" id="SM00530">
    <property type="entry name" value="HTH_XRE"/>
    <property type="match status" value="1"/>
</dbReference>
<dbReference type="GO" id="GO:0003713">
    <property type="term" value="F:transcription coactivator activity"/>
    <property type="evidence" value="ECO:0007669"/>
    <property type="project" value="UniProtKB-ARBA"/>
</dbReference>